<evidence type="ECO:0000313" key="3">
    <source>
        <dbReference type="EMBL" id="MBW82074.1"/>
    </source>
</evidence>
<dbReference type="AlphaFoldDB" id="A0A2P2ILF5"/>
<sequence length="89" mass="9696">MSPSVLLEFFGTLVIQVSLLWTSHRGIHVPISCCSDNHLKNSAEWIAINLSNTVPVSSTSKQKNKQGSYHQSAGNPEPNGPIKIILDVN</sequence>
<feature type="region of interest" description="Disordered" evidence="1">
    <location>
        <begin position="57"/>
        <end position="89"/>
    </location>
</feature>
<organism evidence="3">
    <name type="scientific">Rhizophora mucronata</name>
    <name type="common">Asiatic mangrove</name>
    <dbReference type="NCBI Taxonomy" id="61149"/>
    <lineage>
        <taxon>Eukaryota</taxon>
        <taxon>Viridiplantae</taxon>
        <taxon>Streptophyta</taxon>
        <taxon>Embryophyta</taxon>
        <taxon>Tracheophyta</taxon>
        <taxon>Spermatophyta</taxon>
        <taxon>Magnoliopsida</taxon>
        <taxon>eudicotyledons</taxon>
        <taxon>Gunneridae</taxon>
        <taxon>Pentapetalae</taxon>
        <taxon>rosids</taxon>
        <taxon>fabids</taxon>
        <taxon>Malpighiales</taxon>
        <taxon>Rhizophoraceae</taxon>
        <taxon>Rhizophora</taxon>
    </lineage>
</organism>
<feature type="compositionally biased region" description="Polar residues" evidence="1">
    <location>
        <begin position="57"/>
        <end position="74"/>
    </location>
</feature>
<reference evidence="3" key="1">
    <citation type="submission" date="2018-02" db="EMBL/GenBank/DDBJ databases">
        <title>Rhizophora mucronata_Transcriptome.</title>
        <authorList>
            <person name="Meera S.P."/>
            <person name="Sreeshan A."/>
            <person name="Augustine A."/>
        </authorList>
    </citation>
    <scope>NUCLEOTIDE SEQUENCE</scope>
    <source>
        <tissue evidence="3">Leaf</tissue>
    </source>
</reference>
<proteinExistence type="predicted"/>
<feature type="chain" id="PRO_5015155510" evidence="2">
    <location>
        <begin position="27"/>
        <end position="89"/>
    </location>
</feature>
<dbReference type="EMBL" id="GGEC01001591">
    <property type="protein sequence ID" value="MBW82074.1"/>
    <property type="molecule type" value="Transcribed_RNA"/>
</dbReference>
<feature type="signal peptide" evidence="2">
    <location>
        <begin position="1"/>
        <end position="26"/>
    </location>
</feature>
<keyword evidence="2" id="KW-0732">Signal</keyword>
<accession>A0A2P2ILF5</accession>
<name>A0A2P2ILF5_RHIMU</name>
<protein>
    <submittedName>
        <fullName evidence="3">Oligopeptide transporter</fullName>
    </submittedName>
</protein>
<evidence type="ECO:0000256" key="2">
    <source>
        <dbReference type="SAM" id="SignalP"/>
    </source>
</evidence>
<evidence type="ECO:0000256" key="1">
    <source>
        <dbReference type="SAM" id="MobiDB-lite"/>
    </source>
</evidence>